<evidence type="ECO:0000256" key="3">
    <source>
        <dbReference type="ARBA" id="ARBA00022475"/>
    </source>
</evidence>
<dbReference type="GO" id="GO:0043213">
    <property type="term" value="P:bacteriocin transport"/>
    <property type="evidence" value="ECO:0007669"/>
    <property type="project" value="InterPro"/>
</dbReference>
<keyword evidence="6 10" id="KW-0812">Transmembrane</keyword>
<evidence type="ECO:0000313" key="13">
    <source>
        <dbReference type="Proteomes" id="UP000184932"/>
    </source>
</evidence>
<keyword evidence="8 10" id="KW-0472">Membrane</keyword>
<evidence type="ECO:0000259" key="11">
    <source>
        <dbReference type="Pfam" id="PF01618"/>
    </source>
</evidence>
<evidence type="ECO:0000256" key="7">
    <source>
        <dbReference type="ARBA" id="ARBA00022989"/>
    </source>
</evidence>
<dbReference type="Proteomes" id="UP000184932">
    <property type="component" value="Unassembled WGS sequence"/>
</dbReference>
<dbReference type="PANTHER" id="PTHR30625">
    <property type="entry name" value="PROTEIN TOLQ"/>
    <property type="match status" value="1"/>
</dbReference>
<organism evidence="12 13">
    <name type="scientific">Vannielia litorea</name>
    <dbReference type="NCBI Taxonomy" id="1217970"/>
    <lineage>
        <taxon>Bacteria</taxon>
        <taxon>Pseudomonadati</taxon>
        <taxon>Pseudomonadota</taxon>
        <taxon>Alphaproteobacteria</taxon>
        <taxon>Rhodobacterales</taxon>
        <taxon>Paracoccaceae</taxon>
        <taxon>Vannielia</taxon>
    </lineage>
</organism>
<evidence type="ECO:0000256" key="5">
    <source>
        <dbReference type="ARBA" id="ARBA00022618"/>
    </source>
</evidence>
<feature type="domain" description="MotA/TolQ/ExbB proton channel" evidence="11">
    <location>
        <begin position="111"/>
        <end position="215"/>
    </location>
</feature>
<comment type="similarity">
    <text evidence="2 10">Belongs to the ExbB/TolQ family.</text>
</comment>
<name>A0A1N6E9U3_9RHOB</name>
<evidence type="ECO:0000256" key="10">
    <source>
        <dbReference type="HAMAP-Rule" id="MF_02202"/>
    </source>
</evidence>
<dbReference type="GO" id="GO:0017038">
    <property type="term" value="P:protein import"/>
    <property type="evidence" value="ECO:0007669"/>
    <property type="project" value="TreeGrafter"/>
</dbReference>
<evidence type="ECO:0000313" key="12">
    <source>
        <dbReference type="EMBL" id="SIN79800.1"/>
    </source>
</evidence>
<dbReference type="HAMAP" id="MF_02202">
    <property type="entry name" value="TolQ"/>
    <property type="match status" value="1"/>
</dbReference>
<protein>
    <recommendedName>
        <fullName evidence="10">Tol-Pal system protein TolQ</fullName>
    </recommendedName>
</protein>
<feature type="transmembrane region" description="Helical" evidence="10">
    <location>
        <begin position="135"/>
        <end position="157"/>
    </location>
</feature>
<comment type="function">
    <text evidence="10">Part of the Tol-Pal system, which plays a role in outer membrane invagination during cell division and is important for maintaining outer membrane integrity.</text>
</comment>
<gene>
    <name evidence="10" type="primary">tolQ</name>
    <name evidence="12" type="ORF">SAMN05444002_0496</name>
</gene>
<dbReference type="GO" id="GO:0051301">
    <property type="term" value="P:cell division"/>
    <property type="evidence" value="ECO:0007669"/>
    <property type="project" value="UniProtKB-UniRule"/>
</dbReference>
<evidence type="ECO:0000256" key="6">
    <source>
        <dbReference type="ARBA" id="ARBA00022692"/>
    </source>
</evidence>
<keyword evidence="13" id="KW-1185">Reference proteome</keyword>
<dbReference type="STRING" id="1217970.SAMN05444002_0496"/>
<dbReference type="Pfam" id="PF01618">
    <property type="entry name" value="MotA_ExbB"/>
    <property type="match status" value="1"/>
</dbReference>
<keyword evidence="5 10" id="KW-0132">Cell division</keyword>
<dbReference type="NCBIfam" id="TIGR02796">
    <property type="entry name" value="tolQ"/>
    <property type="match status" value="1"/>
</dbReference>
<evidence type="ECO:0000256" key="4">
    <source>
        <dbReference type="ARBA" id="ARBA00022519"/>
    </source>
</evidence>
<evidence type="ECO:0000256" key="1">
    <source>
        <dbReference type="ARBA" id="ARBA00004651"/>
    </source>
</evidence>
<dbReference type="InterPro" id="IPR002898">
    <property type="entry name" value="MotA_ExbB_proton_chnl"/>
</dbReference>
<accession>A0A1N6E9U3</accession>
<reference evidence="13" key="1">
    <citation type="submission" date="2016-11" db="EMBL/GenBank/DDBJ databases">
        <authorList>
            <person name="Varghese N."/>
            <person name="Submissions S."/>
        </authorList>
    </citation>
    <scope>NUCLEOTIDE SEQUENCE [LARGE SCALE GENOMIC DNA]</scope>
    <source>
        <strain evidence="13">DSM 29440</strain>
    </source>
</reference>
<evidence type="ECO:0000256" key="9">
    <source>
        <dbReference type="ARBA" id="ARBA00023306"/>
    </source>
</evidence>
<dbReference type="AlphaFoldDB" id="A0A1N6E9U3"/>
<keyword evidence="3 10" id="KW-1003">Cell membrane</keyword>
<evidence type="ECO:0000256" key="8">
    <source>
        <dbReference type="ARBA" id="ARBA00023136"/>
    </source>
</evidence>
<proteinExistence type="inferred from homology"/>
<dbReference type="RefSeq" id="WP_074254676.1">
    <property type="nucleotide sequence ID" value="NZ_FSRL01000001.1"/>
</dbReference>
<dbReference type="InterPro" id="IPR014163">
    <property type="entry name" value="Tol-Pal_TolQ"/>
</dbReference>
<feature type="transmembrane region" description="Helical" evidence="10">
    <location>
        <begin position="177"/>
        <end position="200"/>
    </location>
</feature>
<comment type="subunit">
    <text evidence="10">The Tol-Pal system is composed of five core proteins: the inner membrane proteins TolA, TolQ and TolR, the periplasmic protein TolB and the outer membrane protein Pal. They form a network linking the inner and outer membranes and the peptidoglycan layer.</text>
</comment>
<dbReference type="InterPro" id="IPR050790">
    <property type="entry name" value="ExbB/TolQ_transport"/>
</dbReference>
<dbReference type="EMBL" id="FSRL01000001">
    <property type="protein sequence ID" value="SIN79800.1"/>
    <property type="molecule type" value="Genomic_DNA"/>
</dbReference>
<comment type="subcellular location">
    <subcellularLocation>
        <location evidence="10">Cell inner membrane</location>
        <topology evidence="10">Multi-pass membrane protein</topology>
    </subcellularLocation>
    <subcellularLocation>
        <location evidence="1">Cell membrane</location>
        <topology evidence="1">Multi-pass membrane protein</topology>
    </subcellularLocation>
</comment>
<feature type="transmembrane region" description="Helical" evidence="10">
    <location>
        <begin position="25"/>
        <end position="46"/>
    </location>
</feature>
<keyword evidence="7 10" id="KW-1133">Transmembrane helix</keyword>
<evidence type="ECO:0000256" key="2">
    <source>
        <dbReference type="ARBA" id="ARBA00010442"/>
    </source>
</evidence>
<keyword evidence="9 10" id="KW-0131">Cell cycle</keyword>
<dbReference type="GO" id="GO:0005886">
    <property type="term" value="C:plasma membrane"/>
    <property type="evidence" value="ECO:0007669"/>
    <property type="project" value="UniProtKB-SubCell"/>
</dbReference>
<dbReference type="OrthoDB" id="9805133at2"/>
<dbReference type="PANTHER" id="PTHR30625:SF3">
    <property type="entry name" value="TOL-PAL SYSTEM PROTEIN TOLQ"/>
    <property type="match status" value="1"/>
</dbReference>
<sequence>MGSETAALAQEIDFSLLALFMRATLTVKIVMILLIIASFWSWKIIIEKIMMYRMRRSEAGSFDRAFWSGEPLDELFDQIGTEPKGASQKIFAAGMIEWRRSHRDDGALIAGAQARIDRSMDVAIAKETDKLNQGLPFLATVGSTAPFVGLFGTVWGIKNSFEEIAISKSTDLAVVAPGIAEALVATGLGLLAAIPAVIFYNKLSSDSDRIAGNYESFADEFATILSRQLDS</sequence>
<keyword evidence="4 10" id="KW-0997">Cell inner membrane</keyword>